<reference evidence="3" key="1">
    <citation type="submission" date="2022-06" db="EMBL/GenBank/DDBJ databases">
        <title>New cyanobacteria of genus Symplocastrum in benthos of Lake Baikal.</title>
        <authorList>
            <person name="Sorokovikova E."/>
            <person name="Tikhonova I."/>
            <person name="Krasnopeev A."/>
            <person name="Evseev P."/>
            <person name="Gladkikh A."/>
            <person name="Belykh O."/>
        </authorList>
    </citation>
    <scope>NUCLEOTIDE SEQUENCE</scope>
    <source>
        <strain evidence="3">BBK-W-15</strain>
    </source>
</reference>
<evidence type="ECO:0000313" key="4">
    <source>
        <dbReference type="Proteomes" id="UP001204953"/>
    </source>
</evidence>
<dbReference type="PANTHER" id="PTHR42959">
    <property type="entry name" value="CARBAMOYLTRANSFERASE"/>
    <property type="match status" value="1"/>
</dbReference>
<proteinExistence type="predicted"/>
<dbReference type="InterPro" id="IPR006070">
    <property type="entry name" value="Sua5-like_dom"/>
</dbReference>
<dbReference type="Proteomes" id="UP001204953">
    <property type="component" value="Unassembled WGS sequence"/>
</dbReference>
<dbReference type="GO" id="GO:0051604">
    <property type="term" value="P:protein maturation"/>
    <property type="evidence" value="ECO:0007669"/>
    <property type="project" value="TreeGrafter"/>
</dbReference>
<organism evidence="3 4">
    <name type="scientific">Limnofasciculus baicalensis BBK-W-15</name>
    <dbReference type="NCBI Taxonomy" id="2699891"/>
    <lineage>
        <taxon>Bacteria</taxon>
        <taxon>Bacillati</taxon>
        <taxon>Cyanobacteriota</taxon>
        <taxon>Cyanophyceae</taxon>
        <taxon>Coleofasciculales</taxon>
        <taxon>Coleofasciculaceae</taxon>
        <taxon>Limnofasciculus</taxon>
        <taxon>Limnofasciculus baicalensis</taxon>
    </lineage>
</organism>
<dbReference type="EMBL" id="JAMZMM010000572">
    <property type="protein sequence ID" value="MCP2732370.1"/>
    <property type="molecule type" value="Genomic_DNA"/>
</dbReference>
<dbReference type="InterPro" id="IPR051060">
    <property type="entry name" value="Carbamoyltrans_HypF-like"/>
</dbReference>
<dbReference type="GO" id="GO:0008270">
    <property type="term" value="F:zinc ion binding"/>
    <property type="evidence" value="ECO:0007669"/>
    <property type="project" value="TreeGrafter"/>
</dbReference>
<dbReference type="AlphaFoldDB" id="A0AAE3GXF3"/>
<dbReference type="SUPFAM" id="SSF55821">
    <property type="entry name" value="YrdC/RibB"/>
    <property type="match status" value="1"/>
</dbReference>
<feature type="region of interest" description="Disordered" evidence="1">
    <location>
        <begin position="54"/>
        <end position="82"/>
    </location>
</feature>
<gene>
    <name evidence="3" type="ORF">NJ959_28465</name>
</gene>
<dbReference type="GO" id="GO:0003725">
    <property type="term" value="F:double-stranded RNA binding"/>
    <property type="evidence" value="ECO:0007669"/>
    <property type="project" value="InterPro"/>
</dbReference>
<evidence type="ECO:0000256" key="1">
    <source>
        <dbReference type="SAM" id="MobiDB-lite"/>
    </source>
</evidence>
<accession>A0AAE3GXF3</accession>
<comment type="caution">
    <text evidence="3">The sequence shown here is derived from an EMBL/GenBank/DDBJ whole genome shotgun (WGS) entry which is preliminary data.</text>
</comment>
<dbReference type="GO" id="GO:0016743">
    <property type="term" value="F:carboxyl- or carbamoyltransferase activity"/>
    <property type="evidence" value="ECO:0007669"/>
    <property type="project" value="TreeGrafter"/>
</dbReference>
<name>A0AAE3GXF3_9CYAN</name>
<dbReference type="Pfam" id="PF01300">
    <property type="entry name" value="Sua5_yciO_yrdC"/>
    <property type="match status" value="1"/>
</dbReference>
<evidence type="ECO:0000259" key="2">
    <source>
        <dbReference type="Pfam" id="PF01300"/>
    </source>
</evidence>
<keyword evidence="4" id="KW-1185">Reference proteome</keyword>
<feature type="domain" description="YrdC-like" evidence="2">
    <location>
        <begin position="17"/>
        <end position="59"/>
    </location>
</feature>
<dbReference type="Gene3D" id="3.90.870.40">
    <property type="match status" value="1"/>
</dbReference>
<dbReference type="InterPro" id="IPR017945">
    <property type="entry name" value="DHBP_synth_RibB-like_a/b_dom"/>
</dbReference>
<dbReference type="PANTHER" id="PTHR42959:SF1">
    <property type="entry name" value="CARBAMOYLTRANSFERASE HYPF"/>
    <property type="match status" value="1"/>
</dbReference>
<sequence length="82" mass="9158">MPTDDSPSDTIDIVCTLLKQGKIVAIKGLGGIHLACDATNETAVQKLRSRKQRYYDQNFGNDREKSQGKTLKKLHKNSINNQ</sequence>
<protein>
    <submittedName>
        <fullName evidence="3">Sua5/YciO/YrdC/YwlC family protein</fullName>
    </submittedName>
</protein>
<evidence type="ECO:0000313" key="3">
    <source>
        <dbReference type="EMBL" id="MCP2732370.1"/>
    </source>
</evidence>